<gene>
    <name evidence="2" type="ORF">Ahy_B01g052644</name>
</gene>
<evidence type="ECO:0000313" key="2">
    <source>
        <dbReference type="EMBL" id="RYR28500.1"/>
    </source>
</evidence>
<feature type="transmembrane region" description="Helical" evidence="1">
    <location>
        <begin position="12"/>
        <end position="37"/>
    </location>
</feature>
<keyword evidence="1" id="KW-0812">Transmembrane</keyword>
<proteinExistence type="predicted"/>
<reference evidence="2 3" key="1">
    <citation type="submission" date="2019-01" db="EMBL/GenBank/DDBJ databases">
        <title>Sequencing of cultivated peanut Arachis hypogaea provides insights into genome evolution and oil improvement.</title>
        <authorList>
            <person name="Chen X."/>
        </authorList>
    </citation>
    <scope>NUCLEOTIDE SEQUENCE [LARGE SCALE GENOMIC DNA]</scope>
    <source>
        <strain evidence="3">cv. Fuhuasheng</strain>
        <tissue evidence="2">Leaves</tissue>
    </source>
</reference>
<evidence type="ECO:0000313" key="3">
    <source>
        <dbReference type="Proteomes" id="UP000289738"/>
    </source>
</evidence>
<dbReference type="EMBL" id="SDMP01000011">
    <property type="protein sequence ID" value="RYR28500.1"/>
    <property type="molecule type" value="Genomic_DNA"/>
</dbReference>
<name>A0A445AQ37_ARAHY</name>
<keyword evidence="1" id="KW-0472">Membrane</keyword>
<keyword evidence="3" id="KW-1185">Reference proteome</keyword>
<feature type="transmembrane region" description="Helical" evidence="1">
    <location>
        <begin position="43"/>
        <end position="64"/>
    </location>
</feature>
<organism evidence="2 3">
    <name type="scientific">Arachis hypogaea</name>
    <name type="common">Peanut</name>
    <dbReference type="NCBI Taxonomy" id="3818"/>
    <lineage>
        <taxon>Eukaryota</taxon>
        <taxon>Viridiplantae</taxon>
        <taxon>Streptophyta</taxon>
        <taxon>Embryophyta</taxon>
        <taxon>Tracheophyta</taxon>
        <taxon>Spermatophyta</taxon>
        <taxon>Magnoliopsida</taxon>
        <taxon>eudicotyledons</taxon>
        <taxon>Gunneridae</taxon>
        <taxon>Pentapetalae</taxon>
        <taxon>rosids</taxon>
        <taxon>fabids</taxon>
        <taxon>Fabales</taxon>
        <taxon>Fabaceae</taxon>
        <taxon>Papilionoideae</taxon>
        <taxon>50 kb inversion clade</taxon>
        <taxon>dalbergioids sensu lato</taxon>
        <taxon>Dalbergieae</taxon>
        <taxon>Pterocarpus clade</taxon>
        <taxon>Arachis</taxon>
    </lineage>
</organism>
<accession>A0A445AQ37</accession>
<evidence type="ECO:0000256" key="1">
    <source>
        <dbReference type="SAM" id="Phobius"/>
    </source>
</evidence>
<keyword evidence="1" id="KW-1133">Transmembrane helix</keyword>
<dbReference type="Proteomes" id="UP000289738">
    <property type="component" value="Chromosome B01"/>
</dbReference>
<sequence>MRQDHQEGPTLLLSSLSDSCCSCCCSCVLVVVIVAILEVAVVVEILVALAVFVVVGSTVVLAAMMGAATGPKRTTYLTEAFMKAYKAMDKELGLIRIWIWENGCNHSEVGNNSMSSAFNCCIYFIASFH</sequence>
<protein>
    <submittedName>
        <fullName evidence="2">Uncharacterized protein</fullName>
    </submittedName>
</protein>
<dbReference type="AlphaFoldDB" id="A0A445AQ37"/>
<comment type="caution">
    <text evidence="2">The sequence shown here is derived from an EMBL/GenBank/DDBJ whole genome shotgun (WGS) entry which is preliminary data.</text>
</comment>